<evidence type="ECO:0000256" key="1">
    <source>
        <dbReference type="ARBA" id="ARBA00004429"/>
    </source>
</evidence>
<evidence type="ECO:0000256" key="6">
    <source>
        <dbReference type="ARBA" id="ARBA00022989"/>
    </source>
</evidence>
<evidence type="ECO:0000259" key="9">
    <source>
        <dbReference type="Pfam" id="PF00482"/>
    </source>
</evidence>
<feature type="transmembrane region" description="Helical" evidence="8">
    <location>
        <begin position="195"/>
        <end position="221"/>
    </location>
</feature>
<dbReference type="FunFam" id="1.20.81.30:FF:000001">
    <property type="entry name" value="Type II secretion system protein F"/>
    <property type="match status" value="2"/>
</dbReference>
<dbReference type="AlphaFoldDB" id="A0AA40SND9"/>
<keyword evidence="6 8" id="KW-1133">Transmembrane helix</keyword>
<evidence type="ECO:0000256" key="7">
    <source>
        <dbReference type="ARBA" id="ARBA00023136"/>
    </source>
</evidence>
<dbReference type="InterPro" id="IPR018076">
    <property type="entry name" value="T2SS_GspF_dom"/>
</dbReference>
<keyword evidence="11" id="KW-1185">Reference proteome</keyword>
<keyword evidence="7 8" id="KW-0472">Membrane</keyword>
<comment type="similarity">
    <text evidence="2">Belongs to the GSP F family.</text>
</comment>
<dbReference type="InterPro" id="IPR042094">
    <property type="entry name" value="T2SS_GspF_sf"/>
</dbReference>
<dbReference type="RefSeq" id="WP_308221555.1">
    <property type="nucleotide sequence ID" value="NZ_BAABCO010000001.1"/>
</dbReference>
<keyword evidence="5 8" id="KW-0812">Transmembrane</keyword>
<reference evidence="10 11" key="1">
    <citation type="submission" date="2020-08" db="EMBL/GenBank/DDBJ databases">
        <title>Sequencing the genomes of 1000 actinobacteria strains.</title>
        <authorList>
            <person name="Klenk H.-P."/>
        </authorList>
    </citation>
    <scope>NUCLEOTIDE SEQUENCE [LARGE SCALE GENOMIC DNA]</scope>
    <source>
        <strain evidence="10 11">DSM 19600</strain>
    </source>
</reference>
<feature type="domain" description="Type II secretion system protein GspF" evidence="9">
    <location>
        <begin position="294"/>
        <end position="416"/>
    </location>
</feature>
<dbReference type="GO" id="GO:0005886">
    <property type="term" value="C:plasma membrane"/>
    <property type="evidence" value="ECO:0007669"/>
    <property type="project" value="UniProtKB-SubCell"/>
</dbReference>
<dbReference type="Gene3D" id="1.20.81.30">
    <property type="entry name" value="Type II secretion system (T2SS), domain F"/>
    <property type="match status" value="2"/>
</dbReference>
<dbReference type="PANTHER" id="PTHR30012:SF4">
    <property type="entry name" value="MSHA BIOGENESIS PROTEIN MSHG"/>
    <property type="match status" value="1"/>
</dbReference>
<gene>
    <name evidence="10" type="ORF">BKA10_001215</name>
</gene>
<dbReference type="PRINTS" id="PR00812">
    <property type="entry name" value="BCTERIALGSPF"/>
</dbReference>
<evidence type="ECO:0000256" key="8">
    <source>
        <dbReference type="SAM" id="Phobius"/>
    </source>
</evidence>
<feature type="transmembrane region" description="Helical" evidence="8">
    <location>
        <begin position="241"/>
        <end position="259"/>
    </location>
</feature>
<keyword evidence="3" id="KW-1003">Cell membrane</keyword>
<organism evidence="10 11">
    <name type="scientific">Microbacterium invictum</name>
    <dbReference type="NCBI Taxonomy" id="515415"/>
    <lineage>
        <taxon>Bacteria</taxon>
        <taxon>Bacillati</taxon>
        <taxon>Actinomycetota</taxon>
        <taxon>Actinomycetes</taxon>
        <taxon>Micrococcales</taxon>
        <taxon>Microbacteriaceae</taxon>
        <taxon>Microbacterium</taxon>
    </lineage>
</organism>
<dbReference type="InterPro" id="IPR003004">
    <property type="entry name" value="GspF/PilC"/>
</dbReference>
<evidence type="ECO:0000256" key="5">
    <source>
        <dbReference type="ARBA" id="ARBA00022692"/>
    </source>
</evidence>
<dbReference type="EMBL" id="JACIFH010000001">
    <property type="protein sequence ID" value="MBB4139421.1"/>
    <property type="molecule type" value="Genomic_DNA"/>
</dbReference>
<evidence type="ECO:0000313" key="11">
    <source>
        <dbReference type="Proteomes" id="UP000549113"/>
    </source>
</evidence>
<evidence type="ECO:0000256" key="3">
    <source>
        <dbReference type="ARBA" id="ARBA00022475"/>
    </source>
</evidence>
<dbReference type="Proteomes" id="UP000549113">
    <property type="component" value="Unassembled WGS sequence"/>
</dbReference>
<evidence type="ECO:0000256" key="4">
    <source>
        <dbReference type="ARBA" id="ARBA00022519"/>
    </source>
</evidence>
<sequence length="427" mass="45406">MDDARLGAFGSGLGQLMSLIEEYTYRAVDARGGGMVKGTIEAGSESAVVSKLRAQGLTPLEVALTSKTGLNQEISIPGLEKNVKADTLAVFAKQMAGLINAGLPLMRTLAILTEQAEDKKLQAALLQVHAAVEQGQPLSTAMAQHERVFPPLMVSMVRVGESGGFLGQSLTSVAATYKNEAELNNKIKSATTYPLIVLVIAILGVIGMVTFIVPVFANMFTGMGSELPLPTQILVTLSNNMVWLLPLMIVVGIGGAFWWQRNKNTEKVRRVVDPWKLKLPVFGPLSTKIAVARFSRGLSMMLKAGVPLVQALEIVGEAANNYKVEEAVRAVGESVKQGKTFSAPLAKAGVFPPMVAQMASVGEESGTLPEMLASIADFYEGEVETATEQLTASIEPILIVGIGILIGGMVVSLYMPIFSIYGELGNQ</sequence>
<evidence type="ECO:0000313" key="10">
    <source>
        <dbReference type="EMBL" id="MBB4139421.1"/>
    </source>
</evidence>
<feature type="transmembrane region" description="Helical" evidence="8">
    <location>
        <begin position="397"/>
        <end position="421"/>
    </location>
</feature>
<dbReference type="Pfam" id="PF00482">
    <property type="entry name" value="T2SSF"/>
    <property type="match status" value="2"/>
</dbReference>
<keyword evidence="4" id="KW-0997">Cell inner membrane</keyword>
<dbReference type="PANTHER" id="PTHR30012">
    <property type="entry name" value="GENERAL SECRETION PATHWAY PROTEIN"/>
    <property type="match status" value="1"/>
</dbReference>
<feature type="domain" description="Type II secretion system protein GspF" evidence="9">
    <location>
        <begin position="91"/>
        <end position="214"/>
    </location>
</feature>
<evidence type="ECO:0000256" key="2">
    <source>
        <dbReference type="ARBA" id="ARBA00005745"/>
    </source>
</evidence>
<accession>A0AA40SND9</accession>
<dbReference type="GO" id="GO:0015628">
    <property type="term" value="P:protein secretion by the type II secretion system"/>
    <property type="evidence" value="ECO:0007669"/>
    <property type="project" value="TreeGrafter"/>
</dbReference>
<comment type="subcellular location">
    <subcellularLocation>
        <location evidence="1">Cell inner membrane</location>
        <topology evidence="1">Multi-pass membrane protein</topology>
    </subcellularLocation>
</comment>
<name>A0AA40SND9_9MICO</name>
<proteinExistence type="inferred from homology"/>
<comment type="caution">
    <text evidence="10">The sequence shown here is derived from an EMBL/GenBank/DDBJ whole genome shotgun (WGS) entry which is preliminary data.</text>
</comment>
<protein>
    <submittedName>
        <fullName evidence="10">Type IV pilus assembly protein PilC</fullName>
    </submittedName>
</protein>